<feature type="domain" description="Cytochrome c" evidence="8">
    <location>
        <begin position="35"/>
        <end position="130"/>
    </location>
</feature>
<dbReference type="Pfam" id="PF07995">
    <property type="entry name" value="GSDH"/>
    <property type="match status" value="1"/>
</dbReference>
<evidence type="ECO:0000313" key="10">
    <source>
        <dbReference type="Proteomes" id="UP000184368"/>
    </source>
</evidence>
<sequence>MKTEGKKIVIAFILSMLLPAFLSTNVWAQTRTAAQAIANGRQLYAVNCANCHGPRAQGAVKAGAELSIITERGGKQPPDLTDGVWDHGATDAAILNTIKKGIPEAMMPPYGGSLSDNQIRNVVAYIRSLASPQAGATAGADQPLPQRPGPVAGARKLELADYLELPITGDMSSDRVTGVLARGSILREEPGSRRFFVNDLNGLLYIIDKQSKKTTPYLNFNGSGGKAGLFPKFTPVMGYATGLMNFVFDPGYARNGVFYTLHMELPTTSGDSAMPKAGVIPGLDLAGYSTSPALVKPYPAPNLQMARELVIVEWTDQQPVNATFEGTAREVFRLQVPGIFHPLNEMTFNPVARPGDPDYRVMYLGIGDAGTGERPGPMRMHAQRLDTYQGKILRIIPMLSEHKATSTVSENGRYRIPNDNPFVSVAGARKEIWAYGLRNPHRLTWYVDPAKPRNPVLLAFNIGLVSWETVMIIKKGANYGYPFREGMQSMSQNNGMGPLPAVDTLAVRVSDTLTNGTVKPTYAVAAYPHAPTGGDAIANGFVYRGKRIPALKGTLVFGDITTGRIWYAYMKDILAADDGNPQTMAPLHELNAGIRTLSEQAYQRRGGKGPVLPGRGAVAGAGRIDLRLAEDSNGELYVLTKGDGMIRTMVSVK</sequence>
<dbReference type="EMBL" id="FQUO01000001">
    <property type="protein sequence ID" value="SHE35641.1"/>
    <property type="molecule type" value="Genomic_DNA"/>
</dbReference>
<keyword evidence="5 6" id="KW-0408">Iron</keyword>
<accession>A0A1M4STY2</accession>
<evidence type="ECO:0000256" key="1">
    <source>
        <dbReference type="ARBA" id="ARBA00022448"/>
    </source>
</evidence>
<proteinExistence type="predicted"/>
<keyword evidence="1" id="KW-0813">Transport</keyword>
<evidence type="ECO:0000256" key="5">
    <source>
        <dbReference type="ARBA" id="ARBA00023004"/>
    </source>
</evidence>
<feature type="signal peptide" evidence="7">
    <location>
        <begin position="1"/>
        <end position="28"/>
    </location>
</feature>
<keyword evidence="4" id="KW-0249">Electron transport</keyword>
<evidence type="ECO:0000256" key="3">
    <source>
        <dbReference type="ARBA" id="ARBA00022723"/>
    </source>
</evidence>
<dbReference type="STRING" id="1302690.BUE76_00735"/>
<dbReference type="PANTHER" id="PTHR19328:SF75">
    <property type="entry name" value="ALDOSE SUGAR DEHYDROGENASE YLII"/>
    <property type="match status" value="1"/>
</dbReference>
<dbReference type="OrthoDB" id="9770043at2"/>
<feature type="chain" id="PRO_5012861045" evidence="7">
    <location>
        <begin position="29"/>
        <end position="653"/>
    </location>
</feature>
<protein>
    <submittedName>
        <fullName evidence="9">Cytochrome c oxidase, cbb3-type, subunit III</fullName>
    </submittedName>
</protein>
<organism evidence="9 10">
    <name type="scientific">Cnuella takakiae</name>
    <dbReference type="NCBI Taxonomy" id="1302690"/>
    <lineage>
        <taxon>Bacteria</taxon>
        <taxon>Pseudomonadati</taxon>
        <taxon>Bacteroidota</taxon>
        <taxon>Chitinophagia</taxon>
        <taxon>Chitinophagales</taxon>
        <taxon>Chitinophagaceae</taxon>
        <taxon>Cnuella</taxon>
    </lineage>
</organism>
<dbReference type="InterPro" id="IPR011041">
    <property type="entry name" value="Quinoprot_gluc/sorb_DH_b-prop"/>
</dbReference>
<dbReference type="InterPro" id="IPR008168">
    <property type="entry name" value="Cyt_C_IC"/>
</dbReference>
<dbReference type="Gene3D" id="1.10.760.10">
    <property type="entry name" value="Cytochrome c-like domain"/>
    <property type="match status" value="1"/>
</dbReference>
<dbReference type="PROSITE" id="PS51007">
    <property type="entry name" value="CYTC"/>
    <property type="match status" value="1"/>
</dbReference>
<dbReference type="PRINTS" id="PR00605">
    <property type="entry name" value="CYTCHROMECIC"/>
</dbReference>
<evidence type="ECO:0000256" key="6">
    <source>
        <dbReference type="PROSITE-ProRule" id="PRU00433"/>
    </source>
</evidence>
<keyword evidence="10" id="KW-1185">Reference proteome</keyword>
<dbReference type="RefSeq" id="WP_073039190.1">
    <property type="nucleotide sequence ID" value="NZ_FQUO01000001.1"/>
</dbReference>
<dbReference type="PANTHER" id="PTHR19328">
    <property type="entry name" value="HEDGEHOG-INTERACTING PROTEIN"/>
    <property type="match status" value="1"/>
</dbReference>
<dbReference type="Proteomes" id="UP000184368">
    <property type="component" value="Unassembled WGS sequence"/>
</dbReference>
<dbReference type="GO" id="GO:0020037">
    <property type="term" value="F:heme binding"/>
    <property type="evidence" value="ECO:0007669"/>
    <property type="project" value="InterPro"/>
</dbReference>
<dbReference type="InterPro" id="IPR009056">
    <property type="entry name" value="Cyt_c-like_dom"/>
</dbReference>
<evidence type="ECO:0000313" key="9">
    <source>
        <dbReference type="EMBL" id="SHE35641.1"/>
    </source>
</evidence>
<name>A0A1M4STY2_9BACT</name>
<keyword evidence="2 6" id="KW-0349">Heme</keyword>
<dbReference type="InterPro" id="IPR036909">
    <property type="entry name" value="Cyt_c-like_dom_sf"/>
</dbReference>
<keyword evidence="7" id="KW-0732">Signal</keyword>
<dbReference type="InterPro" id="IPR012938">
    <property type="entry name" value="Glc/Sorbosone_DH"/>
</dbReference>
<dbReference type="Gene3D" id="2.120.10.30">
    <property type="entry name" value="TolB, C-terminal domain"/>
    <property type="match status" value="1"/>
</dbReference>
<evidence type="ECO:0000256" key="2">
    <source>
        <dbReference type="ARBA" id="ARBA00022617"/>
    </source>
</evidence>
<gene>
    <name evidence="9" type="ORF">SAMN05444008_101234</name>
</gene>
<dbReference type="GO" id="GO:0009055">
    <property type="term" value="F:electron transfer activity"/>
    <property type="evidence" value="ECO:0007669"/>
    <property type="project" value="InterPro"/>
</dbReference>
<evidence type="ECO:0000256" key="7">
    <source>
        <dbReference type="SAM" id="SignalP"/>
    </source>
</evidence>
<dbReference type="InterPro" id="IPR011042">
    <property type="entry name" value="6-blade_b-propeller_TolB-like"/>
</dbReference>
<dbReference type="Pfam" id="PF13442">
    <property type="entry name" value="Cytochrome_CBB3"/>
    <property type="match status" value="1"/>
</dbReference>
<dbReference type="SUPFAM" id="SSF50952">
    <property type="entry name" value="Soluble quinoprotein glucose dehydrogenase"/>
    <property type="match status" value="1"/>
</dbReference>
<evidence type="ECO:0000256" key="4">
    <source>
        <dbReference type="ARBA" id="ARBA00022982"/>
    </source>
</evidence>
<dbReference type="AlphaFoldDB" id="A0A1M4STY2"/>
<dbReference type="GO" id="GO:0005506">
    <property type="term" value="F:iron ion binding"/>
    <property type="evidence" value="ECO:0007669"/>
    <property type="project" value="InterPro"/>
</dbReference>
<keyword evidence="3 6" id="KW-0479">Metal-binding</keyword>
<reference evidence="9 10" key="1">
    <citation type="submission" date="2016-11" db="EMBL/GenBank/DDBJ databases">
        <authorList>
            <person name="Jaros S."/>
            <person name="Januszkiewicz K."/>
            <person name="Wedrychowicz H."/>
        </authorList>
    </citation>
    <scope>NUCLEOTIDE SEQUENCE [LARGE SCALE GENOMIC DNA]</scope>
    <source>
        <strain evidence="9 10">DSM 26897</strain>
    </source>
</reference>
<evidence type="ECO:0000259" key="8">
    <source>
        <dbReference type="PROSITE" id="PS51007"/>
    </source>
</evidence>
<dbReference type="SUPFAM" id="SSF46626">
    <property type="entry name" value="Cytochrome c"/>
    <property type="match status" value="1"/>
</dbReference>